<gene>
    <name evidence="2" type="ORF">J8273_7994</name>
</gene>
<evidence type="ECO:0000313" key="3">
    <source>
        <dbReference type="Proteomes" id="UP000717585"/>
    </source>
</evidence>
<proteinExistence type="predicted"/>
<feature type="region of interest" description="Disordered" evidence="1">
    <location>
        <begin position="1"/>
        <end position="23"/>
    </location>
</feature>
<organism evidence="2 3">
    <name type="scientific">Carpediemonas membranifera</name>
    <dbReference type="NCBI Taxonomy" id="201153"/>
    <lineage>
        <taxon>Eukaryota</taxon>
        <taxon>Metamonada</taxon>
        <taxon>Carpediemonas-like organisms</taxon>
        <taxon>Carpediemonas</taxon>
    </lineage>
</organism>
<feature type="compositionally biased region" description="Polar residues" evidence="1">
    <location>
        <begin position="226"/>
        <end position="241"/>
    </location>
</feature>
<evidence type="ECO:0000313" key="2">
    <source>
        <dbReference type="EMBL" id="KAG9390629.1"/>
    </source>
</evidence>
<evidence type="ECO:0000256" key="1">
    <source>
        <dbReference type="SAM" id="MobiDB-lite"/>
    </source>
</evidence>
<accession>A0A8J6B102</accession>
<protein>
    <submittedName>
        <fullName evidence="2">PBCV-specific basic adaptor domain</fullName>
    </submittedName>
</protein>
<comment type="caution">
    <text evidence="2">The sequence shown here is derived from an EMBL/GenBank/DDBJ whole genome shotgun (WGS) entry which is preliminary data.</text>
</comment>
<sequence>MNRLREQRVLFSDPDAKPKPKLSAFGPQLARARPQLSTISKPPLSPQRFTDLASYKRDRLQELLPDSWDKLDRHFLERLCPMAKRGSRADGTDAAHILAHEVAKECLLGFIGKPTLEEAWQYAIVLNSEDNLTVKPMKENRVMDRRQDAVLKTIISEGGVIDTPDDRDRAILVFRHAHRALKEYPDNTALDVIEWRLGQMEYRPEHGKPRSIRELSKRGIPKRSSGAKNSGQQGSLVSTTAKDVKGEGENSTMERLWRREVEAEKEAKATTTTKTMSPETKFDSKGRVLFIGPRGGVYHVNEHGAKVYHSRAKLGG</sequence>
<reference evidence="2" key="1">
    <citation type="submission" date="2021-05" db="EMBL/GenBank/DDBJ databases">
        <title>A free-living protist that lacks canonical eukaryotic 1 DNA replication and segregation systems.</title>
        <authorList>
            <person name="Salas-Leiva D.E."/>
            <person name="Tromer E.C."/>
            <person name="Curtis B.A."/>
            <person name="Jerlstrom-Hultqvist J."/>
            <person name="Kolisko M."/>
            <person name="Yi Z."/>
            <person name="Salas-Leiva J.S."/>
            <person name="Gallot-Lavallee L."/>
            <person name="Kops G.J.P.L."/>
            <person name="Archibald J.M."/>
            <person name="Simpson A.G.B."/>
            <person name="Roger A.J."/>
        </authorList>
    </citation>
    <scope>NUCLEOTIDE SEQUENCE</scope>
    <source>
        <strain evidence="2">BICM</strain>
    </source>
</reference>
<feature type="compositionally biased region" description="Basic and acidic residues" evidence="1">
    <location>
        <begin position="1"/>
        <end position="18"/>
    </location>
</feature>
<feature type="compositionally biased region" description="Basic and acidic residues" evidence="1">
    <location>
        <begin position="204"/>
        <end position="217"/>
    </location>
</feature>
<name>A0A8J6B102_9EUKA</name>
<keyword evidence="3" id="KW-1185">Reference proteome</keyword>
<dbReference type="Proteomes" id="UP000717585">
    <property type="component" value="Unassembled WGS sequence"/>
</dbReference>
<dbReference type="EMBL" id="JAHDYR010000064">
    <property type="protein sequence ID" value="KAG9390629.1"/>
    <property type="molecule type" value="Genomic_DNA"/>
</dbReference>
<dbReference type="AlphaFoldDB" id="A0A8J6B102"/>
<feature type="region of interest" description="Disordered" evidence="1">
    <location>
        <begin position="204"/>
        <end position="257"/>
    </location>
</feature>